<reference evidence="22" key="1">
    <citation type="journal article" date="2019" name="Int. J. Syst. Evol. Microbiol.">
        <title>The Global Catalogue of Microorganisms (GCM) 10K type strain sequencing project: providing services to taxonomists for standard genome sequencing and annotation.</title>
        <authorList>
            <consortium name="The Broad Institute Genomics Platform"/>
            <consortium name="The Broad Institute Genome Sequencing Center for Infectious Disease"/>
            <person name="Wu L."/>
            <person name="Ma J."/>
        </authorList>
    </citation>
    <scope>NUCLEOTIDE SEQUENCE [LARGE SCALE GENOMIC DNA]</scope>
    <source>
        <strain evidence="22">JCM 17442</strain>
    </source>
</reference>
<keyword evidence="11 18" id="KW-0812">Transmembrane</keyword>
<protein>
    <recommendedName>
        <fullName evidence="7 18">Phosphatidate cytidylyltransferase</fullName>
        <ecNumber evidence="6 18">2.7.7.41</ecNumber>
    </recommendedName>
</protein>
<feature type="transmembrane region" description="Helical" evidence="20">
    <location>
        <begin position="92"/>
        <end position="112"/>
    </location>
</feature>
<evidence type="ECO:0000256" key="10">
    <source>
        <dbReference type="ARBA" id="ARBA00022679"/>
    </source>
</evidence>
<dbReference type="PANTHER" id="PTHR46382">
    <property type="entry name" value="PHOSPHATIDATE CYTIDYLYLTRANSFERASE"/>
    <property type="match status" value="1"/>
</dbReference>
<keyword evidence="16" id="KW-0594">Phospholipid biosynthesis</keyword>
<evidence type="ECO:0000256" key="15">
    <source>
        <dbReference type="ARBA" id="ARBA00023136"/>
    </source>
</evidence>
<organism evidence="21 22">
    <name type="scientific">Frondihabitans peucedani</name>
    <dbReference type="NCBI Taxonomy" id="598626"/>
    <lineage>
        <taxon>Bacteria</taxon>
        <taxon>Bacillati</taxon>
        <taxon>Actinomycetota</taxon>
        <taxon>Actinomycetes</taxon>
        <taxon>Micrococcales</taxon>
        <taxon>Microbacteriaceae</taxon>
        <taxon>Frondihabitans</taxon>
    </lineage>
</organism>
<accession>A0ABP8DZ47</accession>
<feature type="transmembrane region" description="Helical" evidence="20">
    <location>
        <begin position="247"/>
        <end position="265"/>
    </location>
</feature>
<keyword evidence="22" id="KW-1185">Reference proteome</keyword>
<feature type="transmembrane region" description="Helical" evidence="20">
    <location>
        <begin position="119"/>
        <end position="135"/>
    </location>
</feature>
<evidence type="ECO:0000313" key="22">
    <source>
        <dbReference type="Proteomes" id="UP001501594"/>
    </source>
</evidence>
<feature type="transmembrane region" description="Helical" evidence="20">
    <location>
        <begin position="182"/>
        <end position="201"/>
    </location>
</feature>
<evidence type="ECO:0000256" key="1">
    <source>
        <dbReference type="ARBA" id="ARBA00001698"/>
    </source>
</evidence>
<dbReference type="RefSeq" id="WP_344793738.1">
    <property type="nucleotide sequence ID" value="NZ_BAABAU010000001.1"/>
</dbReference>
<evidence type="ECO:0000313" key="21">
    <source>
        <dbReference type="EMBL" id="GAA4265192.1"/>
    </source>
</evidence>
<sequence length="336" mass="35640">MDTAPSEPDPSSDDGSSGHPATTRRADFDARAQAARHDLEAQLRAQRARIEAGNQKLTARTGRNLPAAIGIGVGLGGSVLVSLILIKALFMIVAAILILFMVIELTSALRFAGRDVPRIPSAVVAVAVVPAAFFWGAEGQWLTLLGGIVVISLWRIVSGLAPARRAAARTSAVELWRDLGTGAFVQIYTTFLGSFLVLLTAQDGGQWWALGTLIVVIAVDTGAYATGLNFGKHPMAPRISPKKTWEGFAGSLAAAMVAGILISLFMIHEPWWLGLVLGAVLTFTATVGDLTESLIKRDLGIKDISTWLPGHGGFLDRLDSTLPSAVVAYALYLIFT</sequence>
<evidence type="ECO:0000256" key="3">
    <source>
        <dbReference type="ARBA" id="ARBA00005119"/>
    </source>
</evidence>
<feature type="transmembrane region" description="Helical" evidence="20">
    <location>
        <begin position="207"/>
        <end position="226"/>
    </location>
</feature>
<feature type="transmembrane region" description="Helical" evidence="20">
    <location>
        <begin position="271"/>
        <end position="290"/>
    </location>
</feature>
<name>A0ABP8DZ47_9MICO</name>
<keyword evidence="10 18" id="KW-0808">Transferase</keyword>
<dbReference type="Pfam" id="PF01148">
    <property type="entry name" value="CTP_transf_1"/>
    <property type="match status" value="1"/>
</dbReference>
<dbReference type="InterPro" id="IPR000374">
    <property type="entry name" value="PC_trans"/>
</dbReference>
<comment type="similarity">
    <text evidence="5 18">Belongs to the CDS family.</text>
</comment>
<evidence type="ECO:0000256" key="13">
    <source>
        <dbReference type="ARBA" id="ARBA00022989"/>
    </source>
</evidence>
<evidence type="ECO:0000256" key="14">
    <source>
        <dbReference type="ARBA" id="ARBA00023098"/>
    </source>
</evidence>
<dbReference type="EC" id="2.7.7.41" evidence="6 18"/>
<feature type="transmembrane region" description="Helical" evidence="20">
    <location>
        <begin position="141"/>
        <end position="161"/>
    </location>
</feature>
<comment type="subcellular location">
    <subcellularLocation>
        <location evidence="2">Cell membrane</location>
        <topology evidence="2">Multi-pass membrane protein</topology>
    </subcellularLocation>
</comment>
<evidence type="ECO:0000256" key="6">
    <source>
        <dbReference type="ARBA" id="ARBA00012487"/>
    </source>
</evidence>
<evidence type="ECO:0000256" key="2">
    <source>
        <dbReference type="ARBA" id="ARBA00004651"/>
    </source>
</evidence>
<comment type="catalytic activity">
    <reaction evidence="1 18">
        <text>a 1,2-diacyl-sn-glycero-3-phosphate + CTP + H(+) = a CDP-1,2-diacyl-sn-glycerol + diphosphate</text>
        <dbReference type="Rhea" id="RHEA:16229"/>
        <dbReference type="ChEBI" id="CHEBI:15378"/>
        <dbReference type="ChEBI" id="CHEBI:33019"/>
        <dbReference type="ChEBI" id="CHEBI:37563"/>
        <dbReference type="ChEBI" id="CHEBI:58332"/>
        <dbReference type="ChEBI" id="CHEBI:58608"/>
        <dbReference type="EC" id="2.7.7.41"/>
    </reaction>
</comment>
<comment type="caution">
    <text evidence="21">The sequence shown here is derived from an EMBL/GenBank/DDBJ whole genome shotgun (WGS) entry which is preliminary data.</text>
</comment>
<dbReference type="PANTHER" id="PTHR46382:SF1">
    <property type="entry name" value="PHOSPHATIDATE CYTIDYLYLTRANSFERASE"/>
    <property type="match status" value="1"/>
</dbReference>
<feature type="region of interest" description="Disordered" evidence="19">
    <location>
        <begin position="1"/>
        <end position="29"/>
    </location>
</feature>
<evidence type="ECO:0000256" key="9">
    <source>
        <dbReference type="ARBA" id="ARBA00022516"/>
    </source>
</evidence>
<evidence type="ECO:0000256" key="20">
    <source>
        <dbReference type="SAM" id="Phobius"/>
    </source>
</evidence>
<comment type="pathway">
    <text evidence="4">Lipid metabolism.</text>
</comment>
<dbReference type="PROSITE" id="PS01315">
    <property type="entry name" value="CDS"/>
    <property type="match status" value="1"/>
</dbReference>
<evidence type="ECO:0000256" key="5">
    <source>
        <dbReference type="ARBA" id="ARBA00010185"/>
    </source>
</evidence>
<keyword evidence="12 18" id="KW-0548">Nucleotidyltransferase</keyword>
<evidence type="ECO:0000256" key="11">
    <source>
        <dbReference type="ARBA" id="ARBA00022692"/>
    </source>
</evidence>
<dbReference type="EMBL" id="BAABAU010000001">
    <property type="protein sequence ID" value="GAA4265192.1"/>
    <property type="molecule type" value="Genomic_DNA"/>
</dbReference>
<evidence type="ECO:0000256" key="17">
    <source>
        <dbReference type="ARBA" id="ARBA00023264"/>
    </source>
</evidence>
<evidence type="ECO:0000256" key="18">
    <source>
        <dbReference type="RuleBase" id="RU003938"/>
    </source>
</evidence>
<evidence type="ECO:0000256" key="12">
    <source>
        <dbReference type="ARBA" id="ARBA00022695"/>
    </source>
</evidence>
<keyword evidence="13 20" id="KW-1133">Transmembrane helix</keyword>
<keyword evidence="17" id="KW-1208">Phospholipid metabolism</keyword>
<evidence type="ECO:0000256" key="8">
    <source>
        <dbReference type="ARBA" id="ARBA00022475"/>
    </source>
</evidence>
<keyword evidence="9" id="KW-0444">Lipid biosynthesis</keyword>
<evidence type="ECO:0000256" key="4">
    <source>
        <dbReference type="ARBA" id="ARBA00005189"/>
    </source>
</evidence>
<evidence type="ECO:0000256" key="7">
    <source>
        <dbReference type="ARBA" id="ARBA00019373"/>
    </source>
</evidence>
<keyword evidence="8" id="KW-1003">Cell membrane</keyword>
<evidence type="ECO:0000256" key="19">
    <source>
        <dbReference type="SAM" id="MobiDB-lite"/>
    </source>
</evidence>
<evidence type="ECO:0000256" key="16">
    <source>
        <dbReference type="ARBA" id="ARBA00023209"/>
    </source>
</evidence>
<feature type="transmembrane region" description="Helical" evidence="20">
    <location>
        <begin position="65"/>
        <end position="86"/>
    </location>
</feature>
<comment type="pathway">
    <text evidence="3 18">Phospholipid metabolism; CDP-diacylglycerol biosynthesis; CDP-diacylglycerol from sn-glycerol 3-phosphate: step 3/3.</text>
</comment>
<keyword evidence="15 20" id="KW-0472">Membrane</keyword>
<proteinExistence type="inferred from homology"/>
<dbReference type="Proteomes" id="UP001501594">
    <property type="component" value="Unassembled WGS sequence"/>
</dbReference>
<feature type="compositionally biased region" description="Low complexity" evidence="19">
    <location>
        <begin position="13"/>
        <end position="23"/>
    </location>
</feature>
<gene>
    <name evidence="21" type="ORF">GCM10022256_08040</name>
</gene>
<keyword evidence="14" id="KW-0443">Lipid metabolism</keyword>